<organism evidence="2">
    <name type="scientific">Edafosvirus sp</name>
    <dbReference type="NCBI Taxonomy" id="2487765"/>
    <lineage>
        <taxon>Viruses</taxon>
        <taxon>Varidnaviria</taxon>
        <taxon>Bamfordvirae</taxon>
        <taxon>Nucleocytoviricota</taxon>
        <taxon>Megaviricetes</taxon>
        <taxon>Imitervirales</taxon>
        <taxon>Mimiviridae</taxon>
        <taxon>Klosneuvirinae</taxon>
    </lineage>
</organism>
<evidence type="ECO:0000313" key="2">
    <source>
        <dbReference type="EMBL" id="AYV77684.1"/>
    </source>
</evidence>
<feature type="transmembrane region" description="Helical" evidence="1">
    <location>
        <begin position="179"/>
        <end position="206"/>
    </location>
</feature>
<keyword evidence="1" id="KW-1133">Transmembrane helix</keyword>
<sequence length="235" mass="27004">MNKTDKLCNIMGSIILLSFAVSFAYLSFLLIDTTNQTFDIEKTNEVIMETYYDNKFLCNFVNYENGQISCLSMGQSSEISLGGKCCLEWTTPNPTPLCPLCDYYYNNKTAYTFEIGCQFESKNYLLRNISVECNGTVDQVINCKNSYISQFKPDNINCYKETTFMHSNCSYELRGIEGFWIFIAICILLTICTSISFLGVFLMPVFKYCKKHIKLRNQTNKQIQQLKDDVVLTSV</sequence>
<dbReference type="EMBL" id="MK072066">
    <property type="protein sequence ID" value="AYV77684.1"/>
    <property type="molecule type" value="Genomic_DNA"/>
</dbReference>
<keyword evidence="1" id="KW-0472">Membrane</keyword>
<gene>
    <name evidence="2" type="ORF">Edafosvirus1_15</name>
</gene>
<evidence type="ECO:0008006" key="3">
    <source>
        <dbReference type="Google" id="ProtNLM"/>
    </source>
</evidence>
<feature type="transmembrane region" description="Helical" evidence="1">
    <location>
        <begin position="7"/>
        <end position="31"/>
    </location>
</feature>
<reference evidence="2" key="1">
    <citation type="submission" date="2018-10" db="EMBL/GenBank/DDBJ databases">
        <title>Hidden diversity of soil giant viruses.</title>
        <authorList>
            <person name="Schulz F."/>
            <person name="Alteio L."/>
            <person name="Goudeau D."/>
            <person name="Ryan E.M."/>
            <person name="Malmstrom R.R."/>
            <person name="Blanchard J."/>
            <person name="Woyke T."/>
        </authorList>
    </citation>
    <scope>NUCLEOTIDE SEQUENCE</scope>
    <source>
        <strain evidence="2">EDV1</strain>
    </source>
</reference>
<name>A0A3G4ZTN0_9VIRU</name>
<evidence type="ECO:0000256" key="1">
    <source>
        <dbReference type="SAM" id="Phobius"/>
    </source>
</evidence>
<proteinExistence type="predicted"/>
<protein>
    <recommendedName>
        <fullName evidence="3">Transmembrane protein</fullName>
    </recommendedName>
</protein>
<accession>A0A3G4ZTN0</accession>
<keyword evidence="1" id="KW-0812">Transmembrane</keyword>